<evidence type="ECO:0000256" key="7">
    <source>
        <dbReference type="ARBA" id="ARBA00022692"/>
    </source>
</evidence>
<dbReference type="CDD" id="cd03499">
    <property type="entry name" value="SQR_TypeC_SdhC"/>
    <property type="match status" value="1"/>
</dbReference>
<organism evidence="14 15">
    <name type="scientific">Asticcacaulis machinosus</name>
    <dbReference type="NCBI Taxonomy" id="2984211"/>
    <lineage>
        <taxon>Bacteria</taxon>
        <taxon>Pseudomonadati</taxon>
        <taxon>Pseudomonadota</taxon>
        <taxon>Alphaproteobacteria</taxon>
        <taxon>Caulobacterales</taxon>
        <taxon>Caulobacteraceae</taxon>
        <taxon>Asticcacaulis</taxon>
    </lineage>
</organism>
<proteinExistence type="inferred from homology"/>
<protein>
    <recommendedName>
        <fullName evidence="5">Succinate dehydrogenase cytochrome b556 subunit</fullName>
    </recommendedName>
</protein>
<evidence type="ECO:0000256" key="2">
    <source>
        <dbReference type="ARBA" id="ARBA00004050"/>
    </source>
</evidence>
<comment type="caution">
    <text evidence="14">The sequence shown here is derived from an EMBL/GenBank/DDBJ whole genome shotgun (WGS) entry which is preliminary data.</text>
</comment>
<evidence type="ECO:0000256" key="13">
    <source>
        <dbReference type="SAM" id="Phobius"/>
    </source>
</evidence>
<gene>
    <name evidence="14" type="primary">sdhC</name>
    <name evidence="14" type="ORF">PQU98_12215</name>
</gene>
<dbReference type="InterPro" id="IPR014314">
    <property type="entry name" value="Succ_DH_cytb556"/>
</dbReference>
<dbReference type="InterPro" id="IPR034804">
    <property type="entry name" value="SQR/QFR_C/D"/>
</dbReference>
<dbReference type="PROSITE" id="PS01000">
    <property type="entry name" value="SDH_CYT_1"/>
    <property type="match status" value="1"/>
</dbReference>
<comment type="cofactor">
    <cofactor evidence="1">
        <name>heme</name>
        <dbReference type="ChEBI" id="CHEBI:30413"/>
    </cofactor>
</comment>
<comment type="subcellular location">
    <subcellularLocation>
        <location evidence="3">Membrane</location>
        <topology evidence="3">Multi-pass membrane protein</topology>
    </subcellularLocation>
</comment>
<feature type="transmembrane region" description="Helical" evidence="13">
    <location>
        <begin position="75"/>
        <end position="97"/>
    </location>
</feature>
<comment type="function">
    <text evidence="2">Membrane-anchoring subunit of succinate dehydrogenase (SDH).</text>
</comment>
<keyword evidence="7 13" id="KW-0812">Transmembrane</keyword>
<feature type="transmembrane region" description="Helical" evidence="13">
    <location>
        <begin position="109"/>
        <end position="131"/>
    </location>
</feature>
<keyword evidence="15" id="KW-1185">Reference proteome</keyword>
<evidence type="ECO:0000256" key="6">
    <source>
        <dbReference type="ARBA" id="ARBA00022617"/>
    </source>
</evidence>
<dbReference type="PANTHER" id="PTHR10978">
    <property type="entry name" value="SUCCINATE DEHYDROGENASE CYTOCHROME B560 SUBUNIT"/>
    <property type="match status" value="1"/>
</dbReference>
<feature type="transmembrane region" description="Helical" evidence="13">
    <location>
        <begin position="32"/>
        <end position="55"/>
    </location>
</feature>
<name>A0ABT5HL45_9CAUL</name>
<accession>A0ABT5HL45</accession>
<sequence length="141" mass="15469">MTQSPTPPKAAYRPLSPHLQIWRFHMTMFASIVHRITGVATIAGLLMGVAWLWALALGPQAYTCFLTCASSPLGLVVWMGVSLAGFIHLTGGIRHLIWDLGYMFEPKKADTLAAITFWGAIILTVILWVALFSTGKVQVML</sequence>
<evidence type="ECO:0000256" key="1">
    <source>
        <dbReference type="ARBA" id="ARBA00001971"/>
    </source>
</evidence>
<comment type="similarity">
    <text evidence="4">Belongs to the cytochrome b560 family.</text>
</comment>
<evidence type="ECO:0000256" key="8">
    <source>
        <dbReference type="ARBA" id="ARBA00022723"/>
    </source>
</evidence>
<evidence type="ECO:0000256" key="12">
    <source>
        <dbReference type="ARBA" id="ARBA00025912"/>
    </source>
</evidence>
<keyword evidence="8" id="KW-0479">Metal-binding</keyword>
<evidence type="ECO:0000256" key="10">
    <source>
        <dbReference type="ARBA" id="ARBA00023004"/>
    </source>
</evidence>
<dbReference type="Pfam" id="PF01127">
    <property type="entry name" value="Sdh_cyt"/>
    <property type="match status" value="1"/>
</dbReference>
<evidence type="ECO:0000256" key="9">
    <source>
        <dbReference type="ARBA" id="ARBA00022989"/>
    </source>
</evidence>
<dbReference type="SUPFAM" id="SSF81343">
    <property type="entry name" value="Fumarate reductase respiratory complex transmembrane subunits"/>
    <property type="match status" value="1"/>
</dbReference>
<dbReference type="PIRSF" id="PIRSF000178">
    <property type="entry name" value="SDH_cyt_b560"/>
    <property type="match status" value="1"/>
</dbReference>
<evidence type="ECO:0000256" key="3">
    <source>
        <dbReference type="ARBA" id="ARBA00004141"/>
    </source>
</evidence>
<dbReference type="Gene3D" id="1.20.1300.10">
    <property type="entry name" value="Fumarate reductase/succinate dehydrogenase, transmembrane subunit"/>
    <property type="match status" value="1"/>
</dbReference>
<keyword evidence="6" id="KW-0349">Heme</keyword>
<comment type="subunit">
    <text evidence="12">Part of an enzyme complex containing four subunits: a flavoprotein, an iron-sulfur protein, plus two membrane-anchoring proteins, SdhC and SdhD. The complex can form homotrimers.</text>
</comment>
<evidence type="ECO:0000313" key="14">
    <source>
        <dbReference type="EMBL" id="MDC7676902.1"/>
    </source>
</evidence>
<keyword evidence="10" id="KW-0408">Iron</keyword>
<dbReference type="PROSITE" id="PS01001">
    <property type="entry name" value="SDH_CYT_2"/>
    <property type="match status" value="1"/>
</dbReference>
<dbReference type="EMBL" id="JAQQKV010000002">
    <property type="protein sequence ID" value="MDC7676902.1"/>
    <property type="molecule type" value="Genomic_DNA"/>
</dbReference>
<evidence type="ECO:0000313" key="15">
    <source>
        <dbReference type="Proteomes" id="UP001218579"/>
    </source>
</evidence>
<dbReference type="PANTHER" id="PTHR10978:SF5">
    <property type="entry name" value="SUCCINATE DEHYDROGENASE CYTOCHROME B560 SUBUNIT, MITOCHONDRIAL"/>
    <property type="match status" value="1"/>
</dbReference>
<evidence type="ECO:0000256" key="4">
    <source>
        <dbReference type="ARBA" id="ARBA00007244"/>
    </source>
</evidence>
<evidence type="ECO:0000256" key="5">
    <source>
        <dbReference type="ARBA" id="ARBA00020076"/>
    </source>
</evidence>
<dbReference type="InterPro" id="IPR000701">
    <property type="entry name" value="SuccDH_FuR_B_TM-su"/>
</dbReference>
<dbReference type="Proteomes" id="UP001218579">
    <property type="component" value="Unassembled WGS sequence"/>
</dbReference>
<keyword evidence="11 13" id="KW-0472">Membrane</keyword>
<dbReference type="InterPro" id="IPR018495">
    <property type="entry name" value="Succ_DH_cyt_bsu_CS"/>
</dbReference>
<evidence type="ECO:0000256" key="11">
    <source>
        <dbReference type="ARBA" id="ARBA00023136"/>
    </source>
</evidence>
<keyword evidence="9 13" id="KW-1133">Transmembrane helix</keyword>
<dbReference type="RefSeq" id="WP_272745216.1">
    <property type="nucleotide sequence ID" value="NZ_JAQQKV010000002.1"/>
</dbReference>
<reference evidence="14 15" key="1">
    <citation type="submission" date="2023-01" db="EMBL/GenBank/DDBJ databases">
        <title>Novel species of the genus Asticcacaulis isolated from rivers.</title>
        <authorList>
            <person name="Lu H."/>
        </authorList>
    </citation>
    <scope>NUCLEOTIDE SEQUENCE [LARGE SCALE GENOMIC DNA]</scope>
    <source>
        <strain evidence="14 15">LKC15W</strain>
    </source>
</reference>
<dbReference type="NCBIfam" id="TIGR02970">
    <property type="entry name" value="succ_dehyd_cytB"/>
    <property type="match status" value="1"/>
</dbReference>